<evidence type="ECO:0000313" key="5">
    <source>
        <dbReference type="Proteomes" id="UP000195570"/>
    </source>
</evidence>
<evidence type="ECO:0000256" key="2">
    <source>
        <dbReference type="SAM" id="MobiDB-lite"/>
    </source>
</evidence>
<dbReference type="PANTHER" id="PTHR23070">
    <property type="entry name" value="BCS1 AAA-TYPE ATPASE"/>
    <property type="match status" value="1"/>
</dbReference>
<feature type="region of interest" description="Disordered" evidence="2">
    <location>
        <begin position="557"/>
        <end position="577"/>
    </location>
</feature>
<dbReference type="InterPro" id="IPR003959">
    <property type="entry name" value="ATPase_AAA_core"/>
</dbReference>
<dbReference type="Pfam" id="PF00004">
    <property type="entry name" value="AAA"/>
    <property type="match status" value="2"/>
</dbReference>
<proteinExistence type="inferred from homology"/>
<dbReference type="SUPFAM" id="SSF52540">
    <property type="entry name" value="P-loop containing nucleoside triphosphate hydrolases"/>
    <property type="match status" value="1"/>
</dbReference>
<gene>
    <name evidence="4" type="ORF">TEOVI_000330200</name>
</gene>
<dbReference type="InterPro" id="IPR003593">
    <property type="entry name" value="AAA+_ATPase"/>
</dbReference>
<organism evidence="4 5">
    <name type="scientific">Trypanosoma equiperdum</name>
    <dbReference type="NCBI Taxonomy" id="5694"/>
    <lineage>
        <taxon>Eukaryota</taxon>
        <taxon>Discoba</taxon>
        <taxon>Euglenozoa</taxon>
        <taxon>Kinetoplastea</taxon>
        <taxon>Metakinetoplastina</taxon>
        <taxon>Trypanosomatida</taxon>
        <taxon>Trypanosomatidae</taxon>
        <taxon>Trypanosoma</taxon>
    </lineage>
</organism>
<keyword evidence="5" id="KW-1185">Reference proteome</keyword>
<dbReference type="InterPro" id="IPR027417">
    <property type="entry name" value="P-loop_NTPase"/>
</dbReference>
<evidence type="ECO:0000259" key="3">
    <source>
        <dbReference type="SMART" id="SM00382"/>
    </source>
</evidence>
<sequence>MFTSFLIVLNFFSNFSMLLYNAFQYFGALSFHNEILLIFVLVFFSAAGVVLSEVCRVVNFYFSSGGSVFVERRISVYLSTHVVIAVCDRNALLQNAIFYYMYEKFLVSPVGSSCWRNMSSVILLIDPMRSAYEESYDSPFRVDDDDSDDAGRWESVNWRCQKQLRRFFIIRVPTDGCWLPVGNDGVELTYERKRETVDGSEGVVRTIVLRAKGATDAATRIDKFVETALDYYIMNLPDVMNEGKVFLELQAPSSCRDEGGLLFKRYPLGCGKTFDTLFFPEKSRVLKLLDDFMGKGGRFSTEGFPQKLGFLLYGPPGTGKTSFVGALAEYTRRHVISIHLPFLKSNHSLYDVFLNPTFRCIGESDPTSLAVEDVIFLLDDVDASSPLVRARVRSGRTICRRHHATLVSDGSVADDFVGVESPVLDSEVDEEEGEHGGLAPEPENPVDLVNQLLKATFGKRYTGKVGTTRGGAENETSLLKWLRPSDELNLSGLLNVLDGAVDTPGRIVVMITNFPERLDPALVRPGRFGTKLRMDYLQLPALLDMLGLHFGAVLRESGESGTDESSDGNDNAGGGVSQPLRAIRTFERGEADSVNTSAPPKLSAYDVARVRDVVAALNDSRKGREGEDVSGLMISPAEVESMCAVSTTLDEFLLRFSSRFGAPQASANVQ</sequence>
<reference evidence="4" key="1">
    <citation type="submission" date="2016-09" db="EMBL/GenBank/DDBJ databases">
        <authorList>
            <person name="Hebert L."/>
            <person name="Moumen B."/>
        </authorList>
    </citation>
    <scope>NUCLEOTIDE SEQUENCE [LARGE SCALE GENOMIC DNA]</scope>
    <source>
        <strain evidence="4">OVI</strain>
    </source>
</reference>
<dbReference type="GO" id="GO:0016887">
    <property type="term" value="F:ATP hydrolysis activity"/>
    <property type="evidence" value="ECO:0007669"/>
    <property type="project" value="InterPro"/>
</dbReference>
<dbReference type="GeneID" id="92377242"/>
<comment type="similarity">
    <text evidence="1">Belongs to the AAA ATPase family. BCS1 subfamily.</text>
</comment>
<accession>A0A1G4IH09</accession>
<dbReference type="VEuPathDB" id="TriTrypDB:TEOVI_000330200"/>
<dbReference type="Gene3D" id="3.40.50.300">
    <property type="entry name" value="P-loop containing nucleotide triphosphate hydrolases"/>
    <property type="match status" value="1"/>
</dbReference>
<feature type="domain" description="AAA+ ATPase" evidence="3">
    <location>
        <begin position="306"/>
        <end position="539"/>
    </location>
</feature>
<dbReference type="RefSeq" id="XP_067082331.1">
    <property type="nucleotide sequence ID" value="XM_067226230.1"/>
</dbReference>
<name>A0A1G4IH09_TRYEQ</name>
<protein>
    <submittedName>
        <fullName evidence="4">ATPase family associated with various cellular activities (AAA), putative</fullName>
    </submittedName>
</protein>
<dbReference type="GO" id="GO:0005524">
    <property type="term" value="F:ATP binding"/>
    <property type="evidence" value="ECO:0007669"/>
    <property type="project" value="InterPro"/>
</dbReference>
<dbReference type="InterPro" id="IPR050747">
    <property type="entry name" value="Mitochondrial_chaperone_BCS1"/>
</dbReference>
<dbReference type="EMBL" id="CZPT02001705">
    <property type="protein sequence ID" value="SCU71721.1"/>
    <property type="molecule type" value="Genomic_DNA"/>
</dbReference>
<evidence type="ECO:0000313" key="4">
    <source>
        <dbReference type="EMBL" id="SCU71721.1"/>
    </source>
</evidence>
<comment type="caution">
    <text evidence="4">The sequence shown here is derived from an EMBL/GenBank/DDBJ whole genome shotgun (WGS) entry which is preliminary data.</text>
</comment>
<dbReference type="AlphaFoldDB" id="A0A1G4IH09"/>
<evidence type="ECO:0000256" key="1">
    <source>
        <dbReference type="ARBA" id="ARBA00007448"/>
    </source>
</evidence>
<dbReference type="Proteomes" id="UP000195570">
    <property type="component" value="Unassembled WGS sequence"/>
</dbReference>
<dbReference type="SMART" id="SM00382">
    <property type="entry name" value="AAA"/>
    <property type="match status" value="1"/>
</dbReference>